<evidence type="ECO:0000313" key="2">
    <source>
        <dbReference type="EMBL" id="RAJ25035.1"/>
    </source>
</evidence>
<keyword evidence="1" id="KW-0472">Membrane</keyword>
<proteinExistence type="predicted"/>
<accession>A0A327S8N1</accession>
<protein>
    <submittedName>
        <fullName evidence="2">Uncharacterized protein</fullName>
    </submittedName>
</protein>
<evidence type="ECO:0000256" key="1">
    <source>
        <dbReference type="SAM" id="Phobius"/>
    </source>
</evidence>
<dbReference type="Proteomes" id="UP000249754">
    <property type="component" value="Unassembled WGS sequence"/>
</dbReference>
<feature type="transmembrane region" description="Helical" evidence="1">
    <location>
        <begin position="35"/>
        <end position="59"/>
    </location>
</feature>
<sequence length="172" mass="20313">MPKSPAKAPIIYKSGFPLSLYLFLSFPIVSSGIFVFYQLSILALLINLPVAMLLFYTFFCRHSSKIEITAKNEMRITYFFPWDKNVLINLTKFKYIDYARGFYNPFDERTLGYSSLFRKCYDLLIVSDNINDSQIEIKVNTKLLNFHKLIRFLKKDNKLFLIKLKNTKAFIW</sequence>
<dbReference type="RefSeq" id="WP_170132741.1">
    <property type="nucleotide sequence ID" value="NZ_QLLR01000028.1"/>
</dbReference>
<keyword evidence="1" id="KW-0812">Transmembrane</keyword>
<organism evidence="2 3">
    <name type="scientific">Pedobacter cryoconitis</name>
    <dbReference type="NCBI Taxonomy" id="188932"/>
    <lineage>
        <taxon>Bacteria</taxon>
        <taxon>Pseudomonadati</taxon>
        <taxon>Bacteroidota</taxon>
        <taxon>Sphingobacteriia</taxon>
        <taxon>Sphingobacteriales</taxon>
        <taxon>Sphingobacteriaceae</taxon>
        <taxon>Pedobacter</taxon>
    </lineage>
</organism>
<comment type="caution">
    <text evidence="2">The sequence shown here is derived from an EMBL/GenBank/DDBJ whole genome shotgun (WGS) entry which is preliminary data.</text>
</comment>
<keyword evidence="1" id="KW-1133">Transmembrane helix</keyword>
<evidence type="ECO:0000313" key="3">
    <source>
        <dbReference type="Proteomes" id="UP000249754"/>
    </source>
</evidence>
<gene>
    <name evidence="2" type="ORF">LY11_04222</name>
</gene>
<name>A0A327S8N1_9SPHI</name>
<feature type="transmembrane region" description="Helical" evidence="1">
    <location>
        <begin position="12"/>
        <end position="29"/>
    </location>
</feature>
<dbReference type="EMBL" id="QLLR01000028">
    <property type="protein sequence ID" value="RAJ25035.1"/>
    <property type="molecule type" value="Genomic_DNA"/>
</dbReference>
<dbReference type="AlphaFoldDB" id="A0A327S8N1"/>
<reference evidence="2 3" key="1">
    <citation type="submission" date="2018-06" db="EMBL/GenBank/DDBJ databases">
        <title>Genomic Encyclopedia of Archaeal and Bacterial Type Strains, Phase II (KMG-II): from individual species to whole genera.</title>
        <authorList>
            <person name="Goeker M."/>
        </authorList>
    </citation>
    <scope>NUCLEOTIDE SEQUENCE [LARGE SCALE GENOMIC DNA]</scope>
    <source>
        <strain evidence="2 3">DSM 14825</strain>
    </source>
</reference>